<dbReference type="PATRIC" id="fig|317.174.peg.1665"/>
<sequence>MNGETLATGYSAFKAARTMKLHGFVREDTYAVSVEVEDDRAVSLVLDESETRFTAQQCSEITKHLAQFLLTYSRLGACPVDLNTVVRARLEASVIWCYLIQARTLSTSQDNLQTYSSEVKGLEFAASGSFQRPNPACGHSKYYKLAIALDDDLGIPCLSIDGRAFSFSFEETFWLIEQLWIAGYLLAHFEQPENCPTRE</sequence>
<protein>
    <submittedName>
        <fullName evidence="1">Uncharacterized protein</fullName>
    </submittedName>
</protein>
<proteinExistence type="predicted"/>
<gene>
    <name evidence="1" type="ORF">IV02_08160</name>
</gene>
<name>A0A085VAD8_PSESX</name>
<reference evidence="1 2" key="1">
    <citation type="submission" date="2014-07" db="EMBL/GenBank/DDBJ databases">
        <title>Draft Genome Sequences of Environmental Pseudomonas syringae strains.</title>
        <authorList>
            <person name="Baltrus D.A."/>
            <person name="Berge O."/>
            <person name="Morris C."/>
        </authorList>
    </citation>
    <scope>NUCLEOTIDE SEQUENCE [LARGE SCALE GENOMIC DNA]</scope>
    <source>
        <strain evidence="1 2">CEB003</strain>
    </source>
</reference>
<dbReference type="AlphaFoldDB" id="A0A085VAD8"/>
<dbReference type="EMBL" id="JPQT01000097">
    <property type="protein sequence ID" value="KFE52401.1"/>
    <property type="molecule type" value="Genomic_DNA"/>
</dbReference>
<accession>A0A085VAD8</accession>
<comment type="caution">
    <text evidence="1">The sequence shown here is derived from an EMBL/GenBank/DDBJ whole genome shotgun (WGS) entry which is preliminary data.</text>
</comment>
<dbReference type="RefSeq" id="WP_047573607.1">
    <property type="nucleotide sequence ID" value="NZ_JPQT01000097.1"/>
</dbReference>
<evidence type="ECO:0000313" key="1">
    <source>
        <dbReference type="EMBL" id="KFE52401.1"/>
    </source>
</evidence>
<evidence type="ECO:0000313" key="2">
    <source>
        <dbReference type="Proteomes" id="UP000028643"/>
    </source>
</evidence>
<organism evidence="1 2">
    <name type="scientific">Pseudomonas syringae</name>
    <dbReference type="NCBI Taxonomy" id="317"/>
    <lineage>
        <taxon>Bacteria</taxon>
        <taxon>Pseudomonadati</taxon>
        <taxon>Pseudomonadota</taxon>
        <taxon>Gammaproteobacteria</taxon>
        <taxon>Pseudomonadales</taxon>
        <taxon>Pseudomonadaceae</taxon>
        <taxon>Pseudomonas</taxon>
    </lineage>
</organism>
<dbReference type="Proteomes" id="UP000028643">
    <property type="component" value="Unassembled WGS sequence"/>
</dbReference>